<evidence type="ECO:0000256" key="7">
    <source>
        <dbReference type="SAM" id="Phobius"/>
    </source>
</evidence>
<evidence type="ECO:0000313" key="10">
    <source>
        <dbReference type="Proteomes" id="UP001317705"/>
    </source>
</evidence>
<evidence type="ECO:0000259" key="8">
    <source>
        <dbReference type="Pfam" id="PF02308"/>
    </source>
</evidence>
<keyword evidence="4 7" id="KW-0812">Transmembrane</keyword>
<reference evidence="9 10" key="1">
    <citation type="submission" date="2022-12" db="EMBL/GenBank/DDBJ databases">
        <title>Polyphasic characterization of Geotalea uranireducens NIT-SL11 newly isolated from a complex of sewage sludge and microbially reduced graphene oxide.</title>
        <authorList>
            <person name="Xie L."/>
            <person name="Yoshida N."/>
            <person name="Meng L."/>
        </authorList>
    </citation>
    <scope>NUCLEOTIDE SEQUENCE [LARGE SCALE GENOMIC DNA]</scope>
    <source>
        <strain evidence="9 10">NIT-SL11</strain>
    </source>
</reference>
<keyword evidence="10" id="KW-1185">Reference proteome</keyword>
<comment type="subcellular location">
    <subcellularLocation>
        <location evidence="1">Cell membrane</location>
        <topology evidence="1">Multi-pass membrane protein</topology>
    </subcellularLocation>
</comment>
<evidence type="ECO:0000256" key="1">
    <source>
        <dbReference type="ARBA" id="ARBA00004651"/>
    </source>
</evidence>
<evidence type="ECO:0000256" key="4">
    <source>
        <dbReference type="ARBA" id="ARBA00022692"/>
    </source>
</evidence>
<name>A0ABM8ELJ1_9BACT</name>
<keyword evidence="3" id="KW-1003">Cell membrane</keyword>
<dbReference type="PRINTS" id="PR01837">
    <property type="entry name" value="MGTCSAPBPROT"/>
</dbReference>
<organism evidence="9 10">
    <name type="scientific">Geotalea uraniireducens</name>
    <dbReference type="NCBI Taxonomy" id="351604"/>
    <lineage>
        <taxon>Bacteria</taxon>
        <taxon>Pseudomonadati</taxon>
        <taxon>Thermodesulfobacteriota</taxon>
        <taxon>Desulfuromonadia</taxon>
        <taxon>Geobacterales</taxon>
        <taxon>Geobacteraceae</taxon>
        <taxon>Geotalea</taxon>
    </lineage>
</organism>
<dbReference type="EMBL" id="AP027151">
    <property type="protein sequence ID" value="BDV43084.1"/>
    <property type="molecule type" value="Genomic_DNA"/>
</dbReference>
<dbReference type="InterPro" id="IPR049177">
    <property type="entry name" value="MgtC_SapB_SrpB_YhiD_N"/>
</dbReference>
<dbReference type="Proteomes" id="UP001317705">
    <property type="component" value="Chromosome"/>
</dbReference>
<keyword evidence="6 7" id="KW-0472">Membrane</keyword>
<protein>
    <submittedName>
        <fullName evidence="9">Magnesium transporter MgtC</fullName>
    </submittedName>
</protein>
<dbReference type="Pfam" id="PF02308">
    <property type="entry name" value="MgtC"/>
    <property type="match status" value="1"/>
</dbReference>
<sequence length="225" mass="24047">MDFDLEMIARLLLASLLGGLIGLEREVHGRPAGFRTHLLVSLGSCLFAIASIEFYRRYGNFTGHGPVGVDAARVAAQVVPGIGFLGAGAIIREGASVRGLTTAACLWIAAAVGLACGSGMYIISCVVTAISLTALLLLKKVEGALARDHYSILVVMSDDLTGQLEQIQRLLDECKLQRLGVNIEKDIENSRLRFEFEVKLTSREVVCAVVDQVGALSGVRKVSFS</sequence>
<feature type="domain" description="MgtC/SapB/SrpB/YhiD N-terminal" evidence="8">
    <location>
        <begin position="11"/>
        <end position="142"/>
    </location>
</feature>
<evidence type="ECO:0000256" key="5">
    <source>
        <dbReference type="ARBA" id="ARBA00022989"/>
    </source>
</evidence>
<evidence type="ECO:0000313" key="9">
    <source>
        <dbReference type="EMBL" id="BDV43084.1"/>
    </source>
</evidence>
<comment type="similarity">
    <text evidence="2">Belongs to the MgtC/SapB family.</text>
</comment>
<proteinExistence type="inferred from homology"/>
<evidence type="ECO:0000256" key="6">
    <source>
        <dbReference type="ARBA" id="ARBA00023136"/>
    </source>
</evidence>
<dbReference type="InterPro" id="IPR003416">
    <property type="entry name" value="MgtC/SapB/SrpB/YhiD_fam"/>
</dbReference>
<evidence type="ECO:0000256" key="3">
    <source>
        <dbReference type="ARBA" id="ARBA00022475"/>
    </source>
</evidence>
<feature type="transmembrane region" description="Helical" evidence="7">
    <location>
        <begin position="39"/>
        <end position="55"/>
    </location>
</feature>
<keyword evidence="5 7" id="KW-1133">Transmembrane helix</keyword>
<gene>
    <name evidence="9" type="ORF">GURASL_20070</name>
</gene>
<evidence type="ECO:0000256" key="2">
    <source>
        <dbReference type="ARBA" id="ARBA00009298"/>
    </source>
</evidence>
<dbReference type="PANTHER" id="PTHR33778:SF1">
    <property type="entry name" value="MAGNESIUM TRANSPORTER YHID-RELATED"/>
    <property type="match status" value="1"/>
</dbReference>
<dbReference type="RefSeq" id="WP_281999201.1">
    <property type="nucleotide sequence ID" value="NZ_AP027151.1"/>
</dbReference>
<dbReference type="PANTHER" id="PTHR33778">
    <property type="entry name" value="PROTEIN MGTC"/>
    <property type="match status" value="1"/>
</dbReference>
<accession>A0ABM8ELJ1</accession>